<feature type="region of interest" description="Disordered" evidence="1">
    <location>
        <begin position="1"/>
        <end position="24"/>
    </location>
</feature>
<dbReference type="EMBL" id="CATQJL010000316">
    <property type="protein sequence ID" value="CAJ0607685.1"/>
    <property type="molecule type" value="Genomic_DNA"/>
</dbReference>
<protein>
    <submittedName>
        <fullName evidence="2">Uncharacterized protein</fullName>
    </submittedName>
</protein>
<proteinExistence type="predicted"/>
<reference evidence="2" key="1">
    <citation type="submission" date="2023-07" db="EMBL/GenBank/DDBJ databases">
        <authorList>
            <consortium name="CYATHOMIX"/>
        </authorList>
    </citation>
    <scope>NUCLEOTIDE SEQUENCE</scope>
    <source>
        <strain evidence="2">N/A</strain>
    </source>
</reference>
<dbReference type="AlphaFoldDB" id="A0AA36MER6"/>
<comment type="caution">
    <text evidence="2">The sequence shown here is derived from an EMBL/GenBank/DDBJ whole genome shotgun (WGS) entry which is preliminary data.</text>
</comment>
<name>A0AA36MER6_CYLNA</name>
<dbReference type="Proteomes" id="UP001176961">
    <property type="component" value="Unassembled WGS sequence"/>
</dbReference>
<evidence type="ECO:0000313" key="2">
    <source>
        <dbReference type="EMBL" id="CAJ0607685.1"/>
    </source>
</evidence>
<gene>
    <name evidence="2" type="ORF">CYNAS_LOCUS19668</name>
</gene>
<keyword evidence="3" id="KW-1185">Reference proteome</keyword>
<evidence type="ECO:0000313" key="3">
    <source>
        <dbReference type="Proteomes" id="UP001176961"/>
    </source>
</evidence>
<organism evidence="2 3">
    <name type="scientific">Cylicocyclus nassatus</name>
    <name type="common">Nematode worm</name>
    <dbReference type="NCBI Taxonomy" id="53992"/>
    <lineage>
        <taxon>Eukaryota</taxon>
        <taxon>Metazoa</taxon>
        <taxon>Ecdysozoa</taxon>
        <taxon>Nematoda</taxon>
        <taxon>Chromadorea</taxon>
        <taxon>Rhabditida</taxon>
        <taxon>Rhabditina</taxon>
        <taxon>Rhabditomorpha</taxon>
        <taxon>Strongyloidea</taxon>
        <taxon>Strongylidae</taxon>
        <taxon>Cylicocyclus</taxon>
    </lineage>
</organism>
<accession>A0AA36MER6</accession>
<evidence type="ECO:0000256" key="1">
    <source>
        <dbReference type="SAM" id="MobiDB-lite"/>
    </source>
</evidence>
<sequence>MGHITKLVTGEDGEVREAGGNLSSGKQIRRPVNLLVPLELEDRTAKPMMSLETLDEEVTCIAVITGSRSETEMREHTKLTKEAISRQVSTALSIEEDYEHLKKERVF</sequence>